<dbReference type="GO" id="GO:0005886">
    <property type="term" value="C:plasma membrane"/>
    <property type="evidence" value="ECO:0007669"/>
    <property type="project" value="TreeGrafter"/>
</dbReference>
<dbReference type="InterPro" id="IPR013106">
    <property type="entry name" value="Ig_V-set"/>
</dbReference>
<dbReference type="CDD" id="cd00099">
    <property type="entry name" value="IgV"/>
    <property type="match status" value="1"/>
</dbReference>
<sequence>MLCSLLALLLGTLLAQTIQQWPAVRVQPVGSPLSLKCTVKGTSSPTLFWYRQAAGGPLQLLFYSVGINDTVSEEPLNLSASRPEDGQFILRSEKLLLSHSAFYLCAWSITLSRAGPPSVQKPHCLLSPSHPPLELSLRGWVDDICDWVSDC</sequence>
<proteinExistence type="predicted"/>
<dbReference type="InterPro" id="IPR036179">
    <property type="entry name" value="Ig-like_dom_sf"/>
</dbReference>
<keyword evidence="1 3" id="KW-0732">Signal</keyword>
<evidence type="ECO:0000259" key="4">
    <source>
        <dbReference type="PROSITE" id="PS50835"/>
    </source>
</evidence>
<keyword evidence="2" id="KW-0391">Immunity</keyword>
<dbReference type="Gene3D" id="2.60.40.10">
    <property type="entry name" value="Immunoglobulins"/>
    <property type="match status" value="1"/>
</dbReference>
<dbReference type="InterPro" id="IPR050413">
    <property type="entry name" value="TCR_beta_variable"/>
</dbReference>
<protein>
    <submittedName>
        <fullName evidence="5">T cell receptor beta variable 30</fullName>
    </submittedName>
</protein>
<dbReference type="Proteomes" id="UP000694414">
    <property type="component" value="Unplaced"/>
</dbReference>
<evidence type="ECO:0000256" key="3">
    <source>
        <dbReference type="SAM" id="SignalP"/>
    </source>
</evidence>
<dbReference type="Ensembl" id="ENSPSMT00000000020.1">
    <property type="protein sequence ID" value="ENSPSMP00000000020.1"/>
    <property type="gene ID" value="ENSPSMG00000000016.1"/>
</dbReference>
<dbReference type="AlphaFoldDB" id="A0A8C8YBG3"/>
<dbReference type="GO" id="GO:0007166">
    <property type="term" value="P:cell surface receptor signaling pathway"/>
    <property type="evidence" value="ECO:0007669"/>
    <property type="project" value="TreeGrafter"/>
</dbReference>
<keyword evidence="6" id="KW-1185">Reference proteome</keyword>
<dbReference type="PROSITE" id="PS50835">
    <property type="entry name" value="IG_LIKE"/>
    <property type="match status" value="1"/>
</dbReference>
<feature type="chain" id="PRO_5034051422" evidence="3">
    <location>
        <begin position="16"/>
        <end position="151"/>
    </location>
</feature>
<dbReference type="GeneTree" id="ENSGT00440000034680"/>
<dbReference type="InterPro" id="IPR013783">
    <property type="entry name" value="Ig-like_fold"/>
</dbReference>
<dbReference type="PANTHER" id="PTHR23268">
    <property type="entry name" value="T-CELL RECEPTOR BETA CHAIN"/>
    <property type="match status" value="1"/>
</dbReference>
<dbReference type="InterPro" id="IPR007110">
    <property type="entry name" value="Ig-like_dom"/>
</dbReference>
<reference evidence="5" key="2">
    <citation type="submission" date="2025-09" db="UniProtKB">
        <authorList>
            <consortium name="Ensembl"/>
        </authorList>
    </citation>
    <scope>IDENTIFICATION</scope>
</reference>
<dbReference type="Pfam" id="PF07686">
    <property type="entry name" value="V-set"/>
    <property type="match status" value="1"/>
</dbReference>
<accession>A0A8C8YBG3</accession>
<dbReference type="GO" id="GO:0002376">
    <property type="term" value="P:immune system process"/>
    <property type="evidence" value="ECO:0007669"/>
    <property type="project" value="UniProtKB-KW"/>
</dbReference>
<organism evidence="5 6">
    <name type="scientific">Prolemur simus</name>
    <name type="common">Greater bamboo lemur</name>
    <name type="synonym">Hapalemur simus</name>
    <dbReference type="NCBI Taxonomy" id="1328070"/>
    <lineage>
        <taxon>Eukaryota</taxon>
        <taxon>Metazoa</taxon>
        <taxon>Chordata</taxon>
        <taxon>Craniata</taxon>
        <taxon>Vertebrata</taxon>
        <taxon>Euteleostomi</taxon>
        <taxon>Mammalia</taxon>
        <taxon>Eutheria</taxon>
        <taxon>Euarchontoglires</taxon>
        <taxon>Primates</taxon>
        <taxon>Strepsirrhini</taxon>
        <taxon>Lemuriformes</taxon>
        <taxon>Lemuridae</taxon>
        <taxon>Prolemur</taxon>
    </lineage>
</organism>
<evidence type="ECO:0000313" key="6">
    <source>
        <dbReference type="Proteomes" id="UP000694414"/>
    </source>
</evidence>
<evidence type="ECO:0000256" key="2">
    <source>
        <dbReference type="ARBA" id="ARBA00022859"/>
    </source>
</evidence>
<gene>
    <name evidence="5" type="primary">TRBV30</name>
</gene>
<dbReference type="PANTHER" id="PTHR23268:SF31">
    <property type="entry name" value="T CELL RECEPTOR BETA VARIABLE 30"/>
    <property type="match status" value="1"/>
</dbReference>
<feature type="signal peptide" evidence="3">
    <location>
        <begin position="1"/>
        <end position="15"/>
    </location>
</feature>
<dbReference type="SUPFAM" id="SSF48726">
    <property type="entry name" value="Immunoglobulin"/>
    <property type="match status" value="1"/>
</dbReference>
<reference evidence="5" key="1">
    <citation type="submission" date="2025-08" db="UniProtKB">
        <authorList>
            <consortium name="Ensembl"/>
        </authorList>
    </citation>
    <scope>IDENTIFICATION</scope>
</reference>
<evidence type="ECO:0000313" key="5">
    <source>
        <dbReference type="Ensembl" id="ENSPSMP00000000020.1"/>
    </source>
</evidence>
<evidence type="ECO:0000256" key="1">
    <source>
        <dbReference type="ARBA" id="ARBA00022729"/>
    </source>
</evidence>
<feature type="domain" description="Ig-like" evidence="4">
    <location>
        <begin position="30"/>
        <end position="105"/>
    </location>
</feature>
<name>A0A8C8YBG3_PROSS</name>